<gene>
    <name evidence="1" type="ORF">S12H4_31522</name>
</gene>
<evidence type="ECO:0000313" key="1">
    <source>
        <dbReference type="EMBL" id="GAI98630.1"/>
    </source>
</evidence>
<dbReference type="AlphaFoldDB" id="X1UFJ3"/>
<dbReference type="PROSITE" id="PS51257">
    <property type="entry name" value="PROKAR_LIPOPROTEIN"/>
    <property type="match status" value="1"/>
</dbReference>
<protein>
    <submittedName>
        <fullName evidence="1">Uncharacterized protein</fullName>
    </submittedName>
</protein>
<sequence length="93" mass="10420">MSISNKLNLTLLFTCLLLSIGCEQNDDSQIATIDPNDMEYISFGEVFPVEDYPSLELTNPHEVTAYAIWKCCLGHLRAAEKALKEMKEGRIPA</sequence>
<comment type="caution">
    <text evidence="1">The sequence shown here is derived from an EMBL/GenBank/DDBJ whole genome shotgun (WGS) entry which is preliminary data.</text>
</comment>
<proteinExistence type="predicted"/>
<organism evidence="1">
    <name type="scientific">marine sediment metagenome</name>
    <dbReference type="NCBI Taxonomy" id="412755"/>
    <lineage>
        <taxon>unclassified sequences</taxon>
        <taxon>metagenomes</taxon>
        <taxon>ecological metagenomes</taxon>
    </lineage>
</organism>
<accession>X1UFJ3</accession>
<dbReference type="EMBL" id="BARW01018409">
    <property type="protein sequence ID" value="GAI98630.1"/>
    <property type="molecule type" value="Genomic_DNA"/>
</dbReference>
<reference evidence="1" key="1">
    <citation type="journal article" date="2014" name="Front. Microbiol.">
        <title>High frequency of phylogenetically diverse reductive dehalogenase-homologous genes in deep subseafloor sedimentary metagenomes.</title>
        <authorList>
            <person name="Kawai M."/>
            <person name="Futagami T."/>
            <person name="Toyoda A."/>
            <person name="Takaki Y."/>
            <person name="Nishi S."/>
            <person name="Hori S."/>
            <person name="Arai W."/>
            <person name="Tsubouchi T."/>
            <person name="Morono Y."/>
            <person name="Uchiyama I."/>
            <person name="Ito T."/>
            <person name="Fujiyama A."/>
            <person name="Inagaki F."/>
            <person name="Takami H."/>
        </authorList>
    </citation>
    <scope>NUCLEOTIDE SEQUENCE</scope>
    <source>
        <strain evidence="1">Expedition CK06-06</strain>
    </source>
</reference>
<feature type="non-terminal residue" evidence="1">
    <location>
        <position position="93"/>
    </location>
</feature>
<name>X1UFJ3_9ZZZZ</name>